<accession>A0A368R116</accession>
<evidence type="ECO:0000313" key="2">
    <source>
        <dbReference type="EMBL" id="RCV23889.1"/>
    </source>
</evidence>
<protein>
    <submittedName>
        <fullName evidence="2">Uncharacterized protein</fullName>
    </submittedName>
</protein>
<gene>
    <name evidence="2" type="ORF">SETIT_5G040800v2</name>
</gene>
<evidence type="ECO:0000256" key="1">
    <source>
        <dbReference type="SAM" id="MobiDB-lite"/>
    </source>
</evidence>
<reference evidence="2" key="1">
    <citation type="journal article" date="2012" name="Nat. Biotechnol.">
        <title>Reference genome sequence of the model plant Setaria.</title>
        <authorList>
            <person name="Bennetzen J.L."/>
            <person name="Schmutz J."/>
            <person name="Wang H."/>
            <person name="Percifield R."/>
            <person name="Hawkins J."/>
            <person name="Pontaroli A.C."/>
            <person name="Estep M."/>
            <person name="Feng L."/>
            <person name="Vaughn J.N."/>
            <person name="Grimwood J."/>
            <person name="Jenkins J."/>
            <person name="Barry K."/>
            <person name="Lindquist E."/>
            <person name="Hellsten U."/>
            <person name="Deshpande S."/>
            <person name="Wang X."/>
            <person name="Wu X."/>
            <person name="Mitros T."/>
            <person name="Triplett J."/>
            <person name="Yang X."/>
            <person name="Ye C.Y."/>
            <person name="Mauro-Herrera M."/>
            <person name="Wang L."/>
            <person name="Li P."/>
            <person name="Sharma M."/>
            <person name="Sharma R."/>
            <person name="Ronald P.C."/>
            <person name="Panaud O."/>
            <person name="Kellogg E.A."/>
            <person name="Brutnell T.P."/>
            <person name="Doust A.N."/>
            <person name="Tuskan G.A."/>
            <person name="Rokhsar D."/>
            <person name="Devos K.M."/>
        </authorList>
    </citation>
    <scope>NUCLEOTIDE SEQUENCE [LARGE SCALE GENOMIC DNA]</scope>
    <source>
        <strain evidence="2">Yugu1</strain>
    </source>
</reference>
<name>A0A368R116_SETIT</name>
<feature type="compositionally biased region" description="Low complexity" evidence="1">
    <location>
        <begin position="146"/>
        <end position="160"/>
    </location>
</feature>
<feature type="region of interest" description="Disordered" evidence="1">
    <location>
        <begin position="254"/>
        <end position="282"/>
    </location>
</feature>
<dbReference type="AlphaFoldDB" id="A0A368R116"/>
<sequence length="282" mass="30571">MTGARRRRDREAGRWNPSRAVAKHPLRSGPLGQLCVARRDRPARRWGRVRGFREASPRPTLAVDRYHRKRTAGRTGTPYQRAPLQVVQRASPRGRSVRAHCAQRDFTRPGTDARSLREASACIPRGHRPRRRSLAGAAPPPPPVGAAPAPVSAAPRAASSHLRRGRVVAARRTGPRAPPLPAGGTARGGRRQGSSEAAPRAVLLAESAGPRHARLTPLDVRSLLTLASPPPLPGAPSRLRCWTRQGCDTELLPLGGRATEKEKGEKMRITKKGESSGKKRRG</sequence>
<reference evidence="2" key="2">
    <citation type="submission" date="2015-07" db="EMBL/GenBank/DDBJ databases">
        <authorList>
            <person name="Noorani M."/>
        </authorList>
    </citation>
    <scope>NUCLEOTIDE SEQUENCE</scope>
    <source>
        <strain evidence="2">Yugu1</strain>
    </source>
</reference>
<feature type="region of interest" description="Disordered" evidence="1">
    <location>
        <begin position="108"/>
        <end position="198"/>
    </location>
</feature>
<dbReference type="EMBL" id="CM003532">
    <property type="protein sequence ID" value="RCV23889.1"/>
    <property type="molecule type" value="Genomic_DNA"/>
</dbReference>
<organism evidence="2">
    <name type="scientific">Setaria italica</name>
    <name type="common">Foxtail millet</name>
    <name type="synonym">Panicum italicum</name>
    <dbReference type="NCBI Taxonomy" id="4555"/>
    <lineage>
        <taxon>Eukaryota</taxon>
        <taxon>Viridiplantae</taxon>
        <taxon>Streptophyta</taxon>
        <taxon>Embryophyta</taxon>
        <taxon>Tracheophyta</taxon>
        <taxon>Spermatophyta</taxon>
        <taxon>Magnoliopsida</taxon>
        <taxon>Liliopsida</taxon>
        <taxon>Poales</taxon>
        <taxon>Poaceae</taxon>
        <taxon>PACMAD clade</taxon>
        <taxon>Panicoideae</taxon>
        <taxon>Panicodae</taxon>
        <taxon>Paniceae</taxon>
        <taxon>Cenchrinae</taxon>
        <taxon>Setaria</taxon>
    </lineage>
</organism>
<proteinExistence type="predicted"/>
<feature type="region of interest" description="Disordered" evidence="1">
    <location>
        <begin position="1"/>
        <end position="27"/>
    </location>
</feature>
<feature type="compositionally biased region" description="Basic and acidic residues" evidence="1">
    <location>
        <begin position="258"/>
        <end position="282"/>
    </location>
</feature>